<dbReference type="RefSeq" id="WP_092738021.1">
    <property type="nucleotide sequence ID" value="NZ_FNAS01000026.1"/>
</dbReference>
<keyword evidence="2" id="KW-1185">Reference proteome</keyword>
<gene>
    <name evidence="1" type="ORF">SAMN05421544_1269</name>
</gene>
<dbReference type="STRING" id="1071918.SAMN05421544_1269"/>
<dbReference type="SUPFAM" id="SSF69593">
    <property type="entry name" value="Glycerol-3-phosphate (1)-acyltransferase"/>
    <property type="match status" value="1"/>
</dbReference>
<accession>A0A1G7FRF6</accession>
<dbReference type="EMBL" id="FNAS01000026">
    <property type="protein sequence ID" value="SDE78349.1"/>
    <property type="molecule type" value="Genomic_DNA"/>
</dbReference>
<evidence type="ECO:0000313" key="1">
    <source>
        <dbReference type="EMBL" id="SDE78349.1"/>
    </source>
</evidence>
<sequence length="372" mass="44279">MKADYFNRIDEIYSQVEKKIKEIDYYDKVLESSQYNLMSGSLFKMLPKLKYEKHYDVFNGIQLHNTLTKFEQTSEDVLDYITIENLSRETLELLKNNPCVISTFHFGSYRVLNKYLVENNISYTAIAPRSIIESDKECFEKNMFIKGDAKFIEFEAPNVAFQILRELRSGRSVFVYLDGFRGNLNNISSECAIINFLEQKLYVKKGIIQLASIANVPLITGLSYRKSKNDVRLHFFDPIQDDKSKDREDFVQDTLENVYNQFSYFVNQYPEQWEAWMYLYKQMVIETNTQEYEKKEVIDFNNSQLYFNSKRFGIFKILDENFLFDRYKFISYSIDENLYKSLQRALKYDLHKVSNIDNSMIEELYYNNILVA</sequence>
<dbReference type="AlphaFoldDB" id="A0A1G7FRF6"/>
<proteinExistence type="predicted"/>
<dbReference type="OrthoDB" id="1373292at2"/>
<protein>
    <recommendedName>
        <fullName evidence="3">Lipid A biosynthesis acyltransferase</fullName>
    </recommendedName>
</protein>
<organism evidence="1 2">
    <name type="scientific">Riemerella columbipharyngis</name>
    <dbReference type="NCBI Taxonomy" id="1071918"/>
    <lineage>
        <taxon>Bacteria</taxon>
        <taxon>Pseudomonadati</taxon>
        <taxon>Bacteroidota</taxon>
        <taxon>Flavobacteriia</taxon>
        <taxon>Flavobacteriales</taxon>
        <taxon>Weeksellaceae</taxon>
        <taxon>Riemerella</taxon>
    </lineage>
</organism>
<evidence type="ECO:0008006" key="3">
    <source>
        <dbReference type="Google" id="ProtNLM"/>
    </source>
</evidence>
<reference evidence="1 2" key="1">
    <citation type="submission" date="2016-10" db="EMBL/GenBank/DDBJ databases">
        <authorList>
            <person name="de Groot N.N."/>
        </authorList>
    </citation>
    <scope>NUCLEOTIDE SEQUENCE [LARGE SCALE GENOMIC DNA]</scope>
    <source>
        <strain evidence="1 2">DSM 24015</strain>
    </source>
</reference>
<evidence type="ECO:0000313" key="2">
    <source>
        <dbReference type="Proteomes" id="UP000198517"/>
    </source>
</evidence>
<dbReference type="Proteomes" id="UP000198517">
    <property type="component" value="Unassembled WGS sequence"/>
</dbReference>
<name>A0A1G7FRF6_9FLAO</name>